<dbReference type="EMBL" id="KN831968">
    <property type="protein sequence ID" value="KIO05151.1"/>
    <property type="molecule type" value="Genomic_DNA"/>
</dbReference>
<dbReference type="HOGENOM" id="CLU_2172082_0_0_1"/>
<dbReference type="InParanoid" id="A0A0C3PB20"/>
<accession>A0A0C3PB20</accession>
<keyword evidence="2" id="KW-1185">Reference proteome</keyword>
<reference evidence="2" key="2">
    <citation type="submission" date="2015-01" db="EMBL/GenBank/DDBJ databases">
        <title>Evolutionary Origins and Diversification of the Mycorrhizal Mutualists.</title>
        <authorList>
            <consortium name="DOE Joint Genome Institute"/>
            <consortium name="Mycorrhizal Genomics Consortium"/>
            <person name="Kohler A."/>
            <person name="Kuo A."/>
            <person name="Nagy L.G."/>
            <person name="Floudas D."/>
            <person name="Copeland A."/>
            <person name="Barry K.W."/>
            <person name="Cichocki N."/>
            <person name="Veneault-Fourrey C."/>
            <person name="LaButti K."/>
            <person name="Lindquist E.A."/>
            <person name="Lipzen A."/>
            <person name="Lundell T."/>
            <person name="Morin E."/>
            <person name="Murat C."/>
            <person name="Riley R."/>
            <person name="Ohm R."/>
            <person name="Sun H."/>
            <person name="Tunlid A."/>
            <person name="Henrissat B."/>
            <person name="Grigoriev I.V."/>
            <person name="Hibbett D.S."/>
            <person name="Martin F."/>
        </authorList>
    </citation>
    <scope>NUCLEOTIDE SEQUENCE [LARGE SCALE GENOMIC DNA]</scope>
    <source>
        <strain evidence="2">Marx 270</strain>
    </source>
</reference>
<proteinExistence type="predicted"/>
<evidence type="ECO:0000313" key="1">
    <source>
        <dbReference type="EMBL" id="KIO05151.1"/>
    </source>
</evidence>
<dbReference type="Proteomes" id="UP000054217">
    <property type="component" value="Unassembled WGS sequence"/>
</dbReference>
<protein>
    <submittedName>
        <fullName evidence="1">Uncharacterized protein</fullName>
    </submittedName>
</protein>
<sequence length="110" mass="12714">MGASPWGVFCSPFPWLVPTSLRTLRRCPTLCGPWMDRAILIPISCVPFLRHQGRHRRFDSSDGSWSFWNSYLRNPLKVQIDPIAFVFYIHTIALDSLTLLNCVADHYFQS</sequence>
<name>A0A0C3PB20_PISTI</name>
<evidence type="ECO:0000313" key="2">
    <source>
        <dbReference type="Proteomes" id="UP000054217"/>
    </source>
</evidence>
<organism evidence="1 2">
    <name type="scientific">Pisolithus tinctorius Marx 270</name>
    <dbReference type="NCBI Taxonomy" id="870435"/>
    <lineage>
        <taxon>Eukaryota</taxon>
        <taxon>Fungi</taxon>
        <taxon>Dikarya</taxon>
        <taxon>Basidiomycota</taxon>
        <taxon>Agaricomycotina</taxon>
        <taxon>Agaricomycetes</taxon>
        <taxon>Agaricomycetidae</taxon>
        <taxon>Boletales</taxon>
        <taxon>Sclerodermatineae</taxon>
        <taxon>Pisolithaceae</taxon>
        <taxon>Pisolithus</taxon>
    </lineage>
</organism>
<reference evidence="1 2" key="1">
    <citation type="submission" date="2014-04" db="EMBL/GenBank/DDBJ databases">
        <authorList>
            <consortium name="DOE Joint Genome Institute"/>
            <person name="Kuo A."/>
            <person name="Kohler A."/>
            <person name="Costa M.D."/>
            <person name="Nagy L.G."/>
            <person name="Floudas D."/>
            <person name="Copeland A."/>
            <person name="Barry K.W."/>
            <person name="Cichocki N."/>
            <person name="Veneault-Fourrey C."/>
            <person name="LaButti K."/>
            <person name="Lindquist E.A."/>
            <person name="Lipzen A."/>
            <person name="Lundell T."/>
            <person name="Morin E."/>
            <person name="Murat C."/>
            <person name="Sun H."/>
            <person name="Tunlid A."/>
            <person name="Henrissat B."/>
            <person name="Grigoriev I.V."/>
            <person name="Hibbett D.S."/>
            <person name="Martin F."/>
            <person name="Nordberg H.P."/>
            <person name="Cantor M.N."/>
            <person name="Hua S.X."/>
        </authorList>
    </citation>
    <scope>NUCLEOTIDE SEQUENCE [LARGE SCALE GENOMIC DNA]</scope>
    <source>
        <strain evidence="1 2">Marx 270</strain>
    </source>
</reference>
<dbReference type="AlphaFoldDB" id="A0A0C3PB20"/>
<gene>
    <name evidence="1" type="ORF">M404DRAFT_1000166</name>
</gene>